<evidence type="ECO:0000256" key="5">
    <source>
        <dbReference type="RuleBase" id="RU003685"/>
    </source>
</evidence>
<dbReference type="PANTHER" id="PTHR11993">
    <property type="entry name" value="NADH-UBIQUINONE OXIDOREDUCTASE 49 KDA SUBUNIT"/>
    <property type="match status" value="1"/>
</dbReference>
<evidence type="ECO:0000259" key="6">
    <source>
        <dbReference type="Pfam" id="PF00346"/>
    </source>
</evidence>
<keyword evidence="4 5" id="KW-0520">NAD</keyword>
<protein>
    <submittedName>
        <fullName evidence="7">NADH:ubiquinone oxidoreductase 49 kD subunit 7</fullName>
    </submittedName>
</protein>
<name>I2F6A5_9BACT</name>
<dbReference type="EMBL" id="CP003532">
    <property type="protein sequence ID" value="AFK07458.1"/>
    <property type="molecule type" value="Genomic_DNA"/>
</dbReference>
<dbReference type="Proteomes" id="UP000002881">
    <property type="component" value="Chromosome"/>
</dbReference>
<proteinExistence type="inferred from homology"/>
<keyword evidence="7" id="KW-0830">Ubiquinone</keyword>
<dbReference type="eggNOG" id="COG0649">
    <property type="taxonomic scope" value="Bacteria"/>
</dbReference>
<dbReference type="InterPro" id="IPR001135">
    <property type="entry name" value="NADH_Q_OxRdtase_suD"/>
</dbReference>
<gene>
    <name evidence="7" type="ORF">Theba_1807</name>
</gene>
<dbReference type="InterPro" id="IPR014029">
    <property type="entry name" value="NADH_UbQ_OxRdtase_49kDa_CS"/>
</dbReference>
<evidence type="ECO:0000313" key="7">
    <source>
        <dbReference type="EMBL" id="AFK07458.1"/>
    </source>
</evidence>
<dbReference type="InterPro" id="IPR029014">
    <property type="entry name" value="NiFe-Hase_large"/>
</dbReference>
<reference evidence="7 8" key="1">
    <citation type="journal article" date="2012" name="Genome Biol. Evol.">
        <title>Genome Sequence of the Mesophilic Thermotogales Bacterium Mesotoga prima MesG1.Ag.4.2 Reveals the Largest Thermotogales Genome To Date.</title>
        <authorList>
            <person name="Zhaxybayeva O."/>
            <person name="Swithers K.S."/>
            <person name="Foght J."/>
            <person name="Green A.G."/>
            <person name="Bruce D."/>
            <person name="Detter C."/>
            <person name="Han S."/>
            <person name="Teshima H."/>
            <person name="Han J."/>
            <person name="Woyke T."/>
            <person name="Pitluck S."/>
            <person name="Nolan M."/>
            <person name="Ivanova N."/>
            <person name="Pati A."/>
            <person name="Land M.L."/>
            <person name="Dlutek M."/>
            <person name="Doolittle W.F."/>
            <person name="Noll K.M."/>
            <person name="Nesbo C.L."/>
        </authorList>
    </citation>
    <scope>NUCLEOTIDE SEQUENCE [LARGE SCALE GENOMIC DNA]</scope>
    <source>
        <strain evidence="8">mesG1.Ag.4.2</strain>
    </source>
</reference>
<dbReference type="PANTHER" id="PTHR11993:SF10">
    <property type="entry name" value="NADH DEHYDROGENASE [UBIQUINONE] IRON-SULFUR PROTEIN 2, MITOCHONDRIAL"/>
    <property type="match status" value="1"/>
</dbReference>
<dbReference type="PROSITE" id="PS00535">
    <property type="entry name" value="COMPLEX1_49K"/>
    <property type="match status" value="1"/>
</dbReference>
<dbReference type="GO" id="GO:0016651">
    <property type="term" value="F:oxidoreductase activity, acting on NAD(P)H"/>
    <property type="evidence" value="ECO:0007669"/>
    <property type="project" value="InterPro"/>
</dbReference>
<accession>I2F6A5</accession>
<dbReference type="NCBIfam" id="NF004739">
    <property type="entry name" value="PRK06075.1"/>
    <property type="match status" value="1"/>
</dbReference>
<comment type="similarity">
    <text evidence="1 5">Belongs to the complex I 49 kDa subunit family.</text>
</comment>
<dbReference type="SUPFAM" id="SSF56762">
    <property type="entry name" value="HydB/Nqo4-like"/>
    <property type="match status" value="1"/>
</dbReference>
<sequence length="370" mass="41783">MKMSKEVKLFLGPNHPGMHGNSSVHLYVEGDTVVRSRLVPGFLHRGFEKLMERRGWMQNLALIPRICVPEPDINEMVYAMAVEALTGTEVPERAHWIRMIILELARIASHLMALGGVGGSTGLYTISHWTLADRDRILDIFEKITGARIYHMYIVPGGVRKDLPEGIESEIVEFLDYIESRSDEFENLLLKNRIIRTRTEGLALLTREEALEIGVTGVGLRATGLPYDIRKIDPYAKYDSVAFDIPTATEGDAFARFTLKYYEMMQSIRILRQVLEKMPEGPVNAKISSGSALRWRVPEGTVYTHIESSRGEYGYFVVSDGGERPYRINVRGASFPQGLYGVEKLLAGTRIEDVALWLTTMDFCPPEIDR</sequence>
<feature type="domain" description="NADH-quinone oxidoreductase subunit D" evidence="6">
    <location>
        <begin position="122"/>
        <end position="370"/>
    </location>
</feature>
<dbReference type="STRING" id="660470.Theba_1807"/>
<dbReference type="GO" id="GO:0051287">
    <property type="term" value="F:NAD binding"/>
    <property type="evidence" value="ECO:0007669"/>
    <property type="project" value="InterPro"/>
</dbReference>
<evidence type="ECO:0000313" key="8">
    <source>
        <dbReference type="Proteomes" id="UP000002881"/>
    </source>
</evidence>
<keyword evidence="3 5" id="KW-1278">Translocase</keyword>
<evidence type="ECO:0000256" key="2">
    <source>
        <dbReference type="ARBA" id="ARBA00022448"/>
    </source>
</evidence>
<organism evidence="7 8">
    <name type="scientific">Mesotoga prima MesG1.Ag.4.2</name>
    <dbReference type="NCBI Taxonomy" id="660470"/>
    <lineage>
        <taxon>Bacteria</taxon>
        <taxon>Thermotogati</taxon>
        <taxon>Thermotogota</taxon>
        <taxon>Thermotogae</taxon>
        <taxon>Kosmotogales</taxon>
        <taxon>Kosmotogaceae</taxon>
        <taxon>Mesotoga</taxon>
    </lineage>
</organism>
<dbReference type="GO" id="GO:0048038">
    <property type="term" value="F:quinone binding"/>
    <property type="evidence" value="ECO:0007669"/>
    <property type="project" value="InterPro"/>
</dbReference>
<dbReference type="Gene3D" id="1.10.645.10">
    <property type="entry name" value="Cytochrome-c3 Hydrogenase, chain B"/>
    <property type="match status" value="1"/>
</dbReference>
<dbReference type="Pfam" id="PF00346">
    <property type="entry name" value="Complex1_49kDa"/>
    <property type="match status" value="1"/>
</dbReference>
<evidence type="ECO:0000256" key="4">
    <source>
        <dbReference type="ARBA" id="ARBA00023027"/>
    </source>
</evidence>
<dbReference type="AlphaFoldDB" id="I2F6A5"/>
<dbReference type="InterPro" id="IPR022885">
    <property type="entry name" value="NDH1_su_D/H"/>
</dbReference>
<keyword evidence="8" id="KW-1185">Reference proteome</keyword>
<dbReference type="KEGG" id="mpg:Theba_1807"/>
<keyword evidence="2 5" id="KW-0813">Transport</keyword>
<dbReference type="HOGENOM" id="CLU_015134_1_2_0"/>
<evidence type="ECO:0000256" key="1">
    <source>
        <dbReference type="ARBA" id="ARBA00005769"/>
    </source>
</evidence>
<evidence type="ECO:0000256" key="3">
    <source>
        <dbReference type="ARBA" id="ARBA00022967"/>
    </source>
</evidence>